<gene>
    <name evidence="1" type="ORF">Sya03_33290</name>
</gene>
<name>A0A8J3Y9X5_9ACTN</name>
<sequence>MSQLVEKIVADLRANGVPLDDAGDGWFALRGDTGAPAAFVHLTDDAVARYRDSMSDEDVDGAFGPGVTADEARHRLTLIHLEETLESGTGGVRYVIPDGGDLRVFGDAASLPTLPPGDYEWHSTPR</sequence>
<protein>
    <submittedName>
        <fullName evidence="1">Uncharacterized protein</fullName>
    </submittedName>
</protein>
<dbReference type="RefSeq" id="WP_203939218.1">
    <property type="nucleotide sequence ID" value="NZ_BAAAGJ010000002.1"/>
</dbReference>
<evidence type="ECO:0000313" key="2">
    <source>
        <dbReference type="Proteomes" id="UP000652013"/>
    </source>
</evidence>
<dbReference type="AlphaFoldDB" id="A0A8J3Y9X5"/>
<dbReference type="Proteomes" id="UP000652013">
    <property type="component" value="Unassembled WGS sequence"/>
</dbReference>
<dbReference type="EMBL" id="BOOY01000025">
    <property type="protein sequence ID" value="GIJ03977.1"/>
    <property type="molecule type" value="Genomic_DNA"/>
</dbReference>
<organism evidence="1 2">
    <name type="scientific">Spirilliplanes yamanashiensis</name>
    <dbReference type="NCBI Taxonomy" id="42233"/>
    <lineage>
        <taxon>Bacteria</taxon>
        <taxon>Bacillati</taxon>
        <taxon>Actinomycetota</taxon>
        <taxon>Actinomycetes</taxon>
        <taxon>Micromonosporales</taxon>
        <taxon>Micromonosporaceae</taxon>
        <taxon>Spirilliplanes</taxon>
    </lineage>
</organism>
<evidence type="ECO:0000313" key="1">
    <source>
        <dbReference type="EMBL" id="GIJ03977.1"/>
    </source>
</evidence>
<comment type="caution">
    <text evidence="1">The sequence shown here is derived from an EMBL/GenBank/DDBJ whole genome shotgun (WGS) entry which is preliminary data.</text>
</comment>
<keyword evidence="2" id="KW-1185">Reference proteome</keyword>
<accession>A0A8J3Y9X5</accession>
<proteinExistence type="predicted"/>
<reference evidence="1" key="1">
    <citation type="submission" date="2021-01" db="EMBL/GenBank/DDBJ databases">
        <title>Whole genome shotgun sequence of Spirilliplanes yamanashiensis NBRC 15828.</title>
        <authorList>
            <person name="Komaki H."/>
            <person name="Tamura T."/>
        </authorList>
    </citation>
    <scope>NUCLEOTIDE SEQUENCE</scope>
    <source>
        <strain evidence="1">NBRC 15828</strain>
    </source>
</reference>